<dbReference type="GO" id="GO:0006772">
    <property type="term" value="P:thiamine metabolic process"/>
    <property type="evidence" value="ECO:0007669"/>
    <property type="project" value="InterPro"/>
</dbReference>
<dbReference type="AlphaFoldDB" id="A0A553MRG4"/>
<dbReference type="STRING" id="623744.A0A553MRG4"/>
<dbReference type="EC" id="3.6.1.28" evidence="6"/>
<dbReference type="InterPro" id="IPR023577">
    <property type="entry name" value="CYTH_domain"/>
</dbReference>
<comment type="function">
    <text evidence="2">Hydrolase highly specific for thiamine triphosphate (ThTP).</text>
</comment>
<dbReference type="Pfam" id="PF01928">
    <property type="entry name" value="CYTH"/>
    <property type="match status" value="1"/>
</dbReference>
<evidence type="ECO:0000313" key="15">
    <source>
        <dbReference type="EMBL" id="TRY55768.1"/>
    </source>
</evidence>
<feature type="domain" description="CYTH" evidence="14">
    <location>
        <begin position="2"/>
        <end position="216"/>
    </location>
</feature>
<dbReference type="EMBL" id="SRMA01027310">
    <property type="protein sequence ID" value="TRY55768.1"/>
    <property type="molecule type" value="Genomic_DNA"/>
</dbReference>
<dbReference type="FunFam" id="2.40.320.10:FF:000012">
    <property type="entry name" value="Thiamine triphosphatase"/>
    <property type="match status" value="1"/>
</dbReference>
<evidence type="ECO:0000256" key="10">
    <source>
        <dbReference type="ARBA" id="ARBA00022801"/>
    </source>
</evidence>
<dbReference type="CDD" id="cd07758">
    <property type="entry name" value="ThTPase"/>
    <property type="match status" value="1"/>
</dbReference>
<keyword evidence="10" id="KW-0378">Hydrolase</keyword>
<evidence type="ECO:0000259" key="14">
    <source>
        <dbReference type="SMART" id="SM01118"/>
    </source>
</evidence>
<evidence type="ECO:0000256" key="9">
    <source>
        <dbReference type="ARBA" id="ARBA00022723"/>
    </source>
</evidence>
<keyword evidence="8" id="KW-0963">Cytoplasm</keyword>
<dbReference type="SUPFAM" id="SSF55154">
    <property type="entry name" value="CYTH-like phosphatases"/>
    <property type="match status" value="1"/>
</dbReference>
<protein>
    <recommendedName>
        <fullName evidence="7">Thiamine-triphosphatase</fullName>
        <ecNumber evidence="6">3.6.1.28</ecNumber>
    </recommendedName>
</protein>
<dbReference type="GO" id="GO:0005737">
    <property type="term" value="C:cytoplasm"/>
    <property type="evidence" value="ECO:0007669"/>
    <property type="project" value="UniProtKB-SubCell"/>
</dbReference>
<keyword evidence="16" id="KW-1185">Reference proteome</keyword>
<proteinExistence type="inferred from homology"/>
<evidence type="ECO:0000256" key="2">
    <source>
        <dbReference type="ARBA" id="ARBA00002106"/>
    </source>
</evidence>
<comment type="similarity">
    <text evidence="4">Belongs to the ThTPase family.</text>
</comment>
<comment type="subunit">
    <text evidence="5">Monomer.</text>
</comment>
<accession>A0A553MRG4</accession>
<dbReference type="InterPro" id="IPR039582">
    <property type="entry name" value="THTPA"/>
</dbReference>
<evidence type="ECO:0000256" key="12">
    <source>
        <dbReference type="ARBA" id="ARBA00022990"/>
    </source>
</evidence>
<keyword evidence="9" id="KW-0479">Metal-binding</keyword>
<dbReference type="PANTHER" id="PTHR14586">
    <property type="entry name" value="THIAMINE-TRIPHOSPHATASE"/>
    <property type="match status" value="1"/>
</dbReference>
<sequence>MNVEVERKFVCDAEIMGKLQDIGARRIGLVQFGDQYFDSPDLLLTLQDFWLRRREGLWELKCPTVSVSPAGNAAQNLCSRYREINSLPMIQSEVRRVLSQCSAEGSRSHSSPMKQTENKITGMSLEDAEWLNEFGLTCFAEFRTERCSYLLEKEDGPVRVDLDQADFGYCVGEMEILVPEGGDVNAALQRITSTAEQLGLSSEERVKGKMDVYLERFHPEHYIKLLHAHVL</sequence>
<evidence type="ECO:0000256" key="5">
    <source>
        <dbReference type="ARBA" id="ARBA00011245"/>
    </source>
</evidence>
<comment type="caution">
    <text evidence="15">The sequence shown here is derived from an EMBL/GenBank/DDBJ whole genome shotgun (WGS) entry which is preliminary data.</text>
</comment>
<dbReference type="OrthoDB" id="442176at2759"/>
<evidence type="ECO:0000256" key="13">
    <source>
        <dbReference type="ARBA" id="ARBA00048194"/>
    </source>
</evidence>
<dbReference type="SMART" id="SM01118">
    <property type="entry name" value="CYTH"/>
    <property type="match status" value="1"/>
</dbReference>
<dbReference type="GO" id="GO:0042357">
    <property type="term" value="P:thiamine diphosphate metabolic process"/>
    <property type="evidence" value="ECO:0007669"/>
    <property type="project" value="TreeGrafter"/>
</dbReference>
<evidence type="ECO:0000256" key="11">
    <source>
        <dbReference type="ARBA" id="ARBA00022842"/>
    </source>
</evidence>
<comment type="cofactor">
    <cofactor evidence="1">
        <name>Mg(2+)</name>
        <dbReference type="ChEBI" id="CHEBI:18420"/>
    </cofactor>
</comment>
<dbReference type="GO" id="GO:0000287">
    <property type="term" value="F:magnesium ion binding"/>
    <property type="evidence" value="ECO:0007669"/>
    <property type="project" value="TreeGrafter"/>
</dbReference>
<evidence type="ECO:0000313" key="16">
    <source>
        <dbReference type="Proteomes" id="UP000316079"/>
    </source>
</evidence>
<keyword evidence="12" id="KW-0007">Acetylation</keyword>
<gene>
    <name evidence="15" type="ORF">DNTS_008484</name>
</gene>
<evidence type="ECO:0000256" key="3">
    <source>
        <dbReference type="ARBA" id="ARBA00004496"/>
    </source>
</evidence>
<evidence type="ECO:0000256" key="7">
    <source>
        <dbReference type="ARBA" id="ARBA00020088"/>
    </source>
</evidence>
<dbReference type="PANTHER" id="PTHR14586:SF1">
    <property type="entry name" value="THIAMINE-TRIPHOSPHATASE"/>
    <property type="match status" value="1"/>
</dbReference>
<dbReference type="GO" id="GO:0050333">
    <property type="term" value="F:thiamine triphosphate phosphatase activity"/>
    <property type="evidence" value="ECO:0007669"/>
    <property type="project" value="UniProtKB-EC"/>
</dbReference>
<name>A0A553MRG4_9TELE</name>
<organism evidence="15 16">
    <name type="scientific">Danionella cerebrum</name>
    <dbReference type="NCBI Taxonomy" id="2873325"/>
    <lineage>
        <taxon>Eukaryota</taxon>
        <taxon>Metazoa</taxon>
        <taxon>Chordata</taxon>
        <taxon>Craniata</taxon>
        <taxon>Vertebrata</taxon>
        <taxon>Euteleostomi</taxon>
        <taxon>Actinopterygii</taxon>
        <taxon>Neopterygii</taxon>
        <taxon>Teleostei</taxon>
        <taxon>Ostariophysi</taxon>
        <taxon>Cypriniformes</taxon>
        <taxon>Danionidae</taxon>
        <taxon>Danioninae</taxon>
        <taxon>Danionella</taxon>
    </lineage>
</organism>
<comment type="subcellular location">
    <subcellularLocation>
        <location evidence="3">Cytoplasm</location>
    </subcellularLocation>
</comment>
<dbReference type="Proteomes" id="UP000316079">
    <property type="component" value="Unassembled WGS sequence"/>
</dbReference>
<dbReference type="InterPro" id="IPR012177">
    <property type="entry name" value="ThTPase_euk"/>
</dbReference>
<reference evidence="15 16" key="1">
    <citation type="journal article" date="2019" name="Sci. Data">
        <title>Hybrid genome assembly and annotation of Danionella translucida.</title>
        <authorList>
            <person name="Kadobianskyi M."/>
            <person name="Schulze L."/>
            <person name="Schuelke M."/>
            <person name="Judkewitz B."/>
        </authorList>
    </citation>
    <scope>NUCLEOTIDE SEQUENCE [LARGE SCALE GENOMIC DNA]</scope>
    <source>
        <strain evidence="15 16">Bolton</strain>
    </source>
</reference>
<evidence type="ECO:0000256" key="4">
    <source>
        <dbReference type="ARBA" id="ARBA00008181"/>
    </source>
</evidence>
<keyword evidence="11" id="KW-0460">Magnesium</keyword>
<dbReference type="Gene3D" id="2.40.320.10">
    <property type="entry name" value="Hypothetical Protein Pfu-838710-001"/>
    <property type="match status" value="1"/>
</dbReference>
<dbReference type="InterPro" id="IPR033469">
    <property type="entry name" value="CYTH-like_dom_sf"/>
</dbReference>
<comment type="catalytic activity">
    <reaction evidence="13">
        <text>thiamine triphosphate + H2O = thiamine diphosphate + phosphate + H(+)</text>
        <dbReference type="Rhea" id="RHEA:11744"/>
        <dbReference type="ChEBI" id="CHEBI:15377"/>
        <dbReference type="ChEBI" id="CHEBI:15378"/>
        <dbReference type="ChEBI" id="CHEBI:43474"/>
        <dbReference type="ChEBI" id="CHEBI:58937"/>
        <dbReference type="ChEBI" id="CHEBI:58938"/>
        <dbReference type="EC" id="3.6.1.28"/>
    </reaction>
</comment>
<evidence type="ECO:0000256" key="1">
    <source>
        <dbReference type="ARBA" id="ARBA00001946"/>
    </source>
</evidence>
<evidence type="ECO:0000256" key="6">
    <source>
        <dbReference type="ARBA" id="ARBA00012378"/>
    </source>
</evidence>
<evidence type="ECO:0000256" key="8">
    <source>
        <dbReference type="ARBA" id="ARBA00022490"/>
    </source>
</evidence>